<accession>A0A9X0AQV7</accession>
<sequence length="105" mass="11756">MGLQSSTSQLSAGRPEYSLSGARDQGRMNPAAPSSRSSPRYDDMLSRNRQIPAEVHINRDNIAFNTGLGIHDSDPRDWEYGTVDGKRAKILRSRGSEYYYFIGDD</sequence>
<protein>
    <submittedName>
        <fullName evidence="2">Uncharacterized protein</fullName>
    </submittedName>
</protein>
<feature type="compositionally biased region" description="Polar residues" evidence="1">
    <location>
        <begin position="1"/>
        <end position="11"/>
    </location>
</feature>
<gene>
    <name evidence="2" type="ORF">OCU04_004480</name>
</gene>
<proteinExistence type="predicted"/>
<keyword evidence="3" id="KW-1185">Reference proteome</keyword>
<organism evidence="2 3">
    <name type="scientific">Sclerotinia nivalis</name>
    <dbReference type="NCBI Taxonomy" id="352851"/>
    <lineage>
        <taxon>Eukaryota</taxon>
        <taxon>Fungi</taxon>
        <taxon>Dikarya</taxon>
        <taxon>Ascomycota</taxon>
        <taxon>Pezizomycotina</taxon>
        <taxon>Leotiomycetes</taxon>
        <taxon>Helotiales</taxon>
        <taxon>Sclerotiniaceae</taxon>
        <taxon>Sclerotinia</taxon>
    </lineage>
</organism>
<name>A0A9X0AQV7_9HELO</name>
<dbReference type="EMBL" id="JAPEIS010000004">
    <property type="protein sequence ID" value="KAJ8067105.1"/>
    <property type="molecule type" value="Genomic_DNA"/>
</dbReference>
<dbReference type="Proteomes" id="UP001152300">
    <property type="component" value="Unassembled WGS sequence"/>
</dbReference>
<evidence type="ECO:0000313" key="3">
    <source>
        <dbReference type="Proteomes" id="UP001152300"/>
    </source>
</evidence>
<dbReference type="AlphaFoldDB" id="A0A9X0AQV7"/>
<evidence type="ECO:0000256" key="1">
    <source>
        <dbReference type="SAM" id="MobiDB-lite"/>
    </source>
</evidence>
<feature type="region of interest" description="Disordered" evidence="1">
    <location>
        <begin position="1"/>
        <end position="48"/>
    </location>
</feature>
<evidence type="ECO:0000313" key="2">
    <source>
        <dbReference type="EMBL" id="KAJ8067105.1"/>
    </source>
</evidence>
<reference evidence="2" key="1">
    <citation type="submission" date="2022-11" db="EMBL/GenBank/DDBJ databases">
        <title>Genome Resource of Sclerotinia nivalis Strain SnTB1, a Plant Pathogen Isolated from American Ginseng.</title>
        <authorList>
            <person name="Fan S."/>
        </authorList>
    </citation>
    <scope>NUCLEOTIDE SEQUENCE</scope>
    <source>
        <strain evidence="2">SnTB1</strain>
    </source>
</reference>
<comment type="caution">
    <text evidence="2">The sequence shown here is derived from an EMBL/GenBank/DDBJ whole genome shotgun (WGS) entry which is preliminary data.</text>
</comment>